<protein>
    <submittedName>
        <fullName evidence="2">Uncharacterized protein</fullName>
    </submittedName>
</protein>
<dbReference type="AlphaFoldDB" id="A0A919V8H1"/>
<reference evidence="2" key="1">
    <citation type="submission" date="2021-01" db="EMBL/GenBank/DDBJ databases">
        <title>Whole genome shotgun sequence of Sinosporangium siamense NBRC 109515.</title>
        <authorList>
            <person name="Komaki H."/>
            <person name="Tamura T."/>
        </authorList>
    </citation>
    <scope>NUCLEOTIDE SEQUENCE</scope>
    <source>
        <strain evidence="2">NBRC 109515</strain>
    </source>
</reference>
<proteinExistence type="predicted"/>
<evidence type="ECO:0000313" key="3">
    <source>
        <dbReference type="Proteomes" id="UP000606172"/>
    </source>
</evidence>
<dbReference type="Proteomes" id="UP000606172">
    <property type="component" value="Unassembled WGS sequence"/>
</dbReference>
<name>A0A919V8H1_9ACTN</name>
<evidence type="ECO:0000256" key="1">
    <source>
        <dbReference type="SAM" id="MobiDB-lite"/>
    </source>
</evidence>
<feature type="region of interest" description="Disordered" evidence="1">
    <location>
        <begin position="37"/>
        <end position="64"/>
    </location>
</feature>
<evidence type="ECO:0000313" key="2">
    <source>
        <dbReference type="EMBL" id="GII94216.1"/>
    </source>
</evidence>
<gene>
    <name evidence="2" type="ORF">Ssi02_44470</name>
</gene>
<sequence>MPRVRPGCAILSPWPIFLDARMAEEMHPAWEEVVDDLDEEGAGSSSSKNATARLGAGGCATACR</sequence>
<organism evidence="2 3">
    <name type="scientific">Sinosporangium siamense</name>
    <dbReference type="NCBI Taxonomy" id="1367973"/>
    <lineage>
        <taxon>Bacteria</taxon>
        <taxon>Bacillati</taxon>
        <taxon>Actinomycetota</taxon>
        <taxon>Actinomycetes</taxon>
        <taxon>Streptosporangiales</taxon>
        <taxon>Streptosporangiaceae</taxon>
        <taxon>Sinosporangium</taxon>
    </lineage>
</organism>
<comment type="caution">
    <text evidence="2">The sequence shown here is derived from an EMBL/GenBank/DDBJ whole genome shotgun (WGS) entry which is preliminary data.</text>
</comment>
<dbReference type="EMBL" id="BOOW01000028">
    <property type="protein sequence ID" value="GII94216.1"/>
    <property type="molecule type" value="Genomic_DNA"/>
</dbReference>
<accession>A0A919V8H1</accession>
<keyword evidence="3" id="KW-1185">Reference proteome</keyword>